<sequence>MDSIKLTLPTKPEYVSLARLTIASVANNMGFSVGDVEDLKVAVSEACTNALNHSLNKSDTTYDLTYLVENEKLVFIVTDKGVGFEPEAVNEPDLNGKQISGFGLFIIKSLMDKVEIVSERGAGTSITMIKNLSTTNEI</sequence>
<dbReference type="PANTHER" id="PTHR35526:SF3">
    <property type="entry name" value="ANTI-SIGMA-F FACTOR RSBW"/>
    <property type="match status" value="1"/>
</dbReference>
<dbReference type="Proteomes" id="UP000603234">
    <property type="component" value="Unassembled WGS sequence"/>
</dbReference>
<gene>
    <name evidence="3" type="ORF">GH808_05600</name>
</gene>
<organism evidence="3 4">
    <name type="scientific">Acetobacterium fimetarium</name>
    <dbReference type="NCBI Taxonomy" id="52691"/>
    <lineage>
        <taxon>Bacteria</taxon>
        <taxon>Bacillati</taxon>
        <taxon>Bacillota</taxon>
        <taxon>Clostridia</taxon>
        <taxon>Eubacteriales</taxon>
        <taxon>Eubacteriaceae</taxon>
        <taxon>Acetobacterium</taxon>
    </lineage>
</organism>
<feature type="domain" description="Histidine kinase/HSP90-like ATPase" evidence="2">
    <location>
        <begin position="9"/>
        <end position="130"/>
    </location>
</feature>
<proteinExistence type="predicted"/>
<evidence type="ECO:0000259" key="2">
    <source>
        <dbReference type="Pfam" id="PF13581"/>
    </source>
</evidence>
<dbReference type="EMBL" id="WJBC01000005">
    <property type="protein sequence ID" value="MBC3803910.1"/>
    <property type="molecule type" value="Genomic_DNA"/>
</dbReference>
<reference evidence="3 4" key="1">
    <citation type="journal article" date="2020" name="mSystems">
        <title>Defining Genomic and Predicted Metabolic Features of the Acetobacterium Genus.</title>
        <authorList>
            <person name="Ross D.E."/>
            <person name="Marshall C.W."/>
            <person name="Gulliver D."/>
            <person name="May H.D."/>
            <person name="Norman R.S."/>
        </authorList>
    </citation>
    <scope>NUCLEOTIDE SEQUENCE [LARGE SCALE GENOMIC DNA]</scope>
    <source>
        <strain evidence="3 4">DSM 8238</strain>
    </source>
</reference>
<evidence type="ECO:0000256" key="1">
    <source>
        <dbReference type="ARBA" id="ARBA00022527"/>
    </source>
</evidence>
<keyword evidence="4" id="KW-1185">Reference proteome</keyword>
<dbReference type="InterPro" id="IPR036890">
    <property type="entry name" value="HATPase_C_sf"/>
</dbReference>
<dbReference type="PANTHER" id="PTHR35526">
    <property type="entry name" value="ANTI-SIGMA-F FACTOR RSBW-RELATED"/>
    <property type="match status" value="1"/>
</dbReference>
<protein>
    <submittedName>
        <fullName evidence="3">Histidine kinase</fullName>
    </submittedName>
</protein>
<keyword evidence="3" id="KW-0418">Kinase</keyword>
<dbReference type="SUPFAM" id="SSF55874">
    <property type="entry name" value="ATPase domain of HSP90 chaperone/DNA topoisomerase II/histidine kinase"/>
    <property type="match status" value="1"/>
</dbReference>
<keyword evidence="1" id="KW-0723">Serine/threonine-protein kinase</keyword>
<evidence type="ECO:0000313" key="4">
    <source>
        <dbReference type="Proteomes" id="UP000603234"/>
    </source>
</evidence>
<dbReference type="Gene3D" id="3.30.565.10">
    <property type="entry name" value="Histidine kinase-like ATPase, C-terminal domain"/>
    <property type="match status" value="1"/>
</dbReference>
<dbReference type="GO" id="GO:0016301">
    <property type="term" value="F:kinase activity"/>
    <property type="evidence" value="ECO:0007669"/>
    <property type="project" value="UniProtKB-KW"/>
</dbReference>
<dbReference type="CDD" id="cd16936">
    <property type="entry name" value="HATPase_RsbW-like"/>
    <property type="match status" value="1"/>
</dbReference>
<accession>A0ABR6WTM8</accession>
<dbReference type="Pfam" id="PF13581">
    <property type="entry name" value="HATPase_c_2"/>
    <property type="match status" value="1"/>
</dbReference>
<evidence type="ECO:0000313" key="3">
    <source>
        <dbReference type="EMBL" id="MBC3803910.1"/>
    </source>
</evidence>
<comment type="caution">
    <text evidence="3">The sequence shown here is derived from an EMBL/GenBank/DDBJ whole genome shotgun (WGS) entry which is preliminary data.</text>
</comment>
<name>A0ABR6WTM8_9FIRM</name>
<dbReference type="InterPro" id="IPR050267">
    <property type="entry name" value="Anti-sigma-factor_SerPK"/>
</dbReference>
<dbReference type="InterPro" id="IPR003594">
    <property type="entry name" value="HATPase_dom"/>
</dbReference>
<keyword evidence="3" id="KW-0808">Transferase</keyword>